<dbReference type="Proteomes" id="UP001497493">
    <property type="component" value="Chromosome"/>
</dbReference>
<evidence type="ECO:0000313" key="2">
    <source>
        <dbReference type="EMBL" id="CAL1241597.1"/>
    </source>
</evidence>
<dbReference type="Gene3D" id="3.40.50.2000">
    <property type="entry name" value="Glycogen Phosphorylase B"/>
    <property type="match status" value="2"/>
</dbReference>
<name>A0ABM9NLS3_9GAMM</name>
<evidence type="ECO:0000313" key="3">
    <source>
        <dbReference type="Proteomes" id="UP001497493"/>
    </source>
</evidence>
<dbReference type="EMBL" id="OZ026884">
    <property type="protein sequence ID" value="CAL1241597.1"/>
    <property type="molecule type" value="Genomic_DNA"/>
</dbReference>
<dbReference type="PANTHER" id="PTHR12526">
    <property type="entry name" value="GLYCOSYLTRANSFERASE"/>
    <property type="match status" value="1"/>
</dbReference>
<dbReference type="RefSeq" id="WP_348758101.1">
    <property type="nucleotide sequence ID" value="NZ_OZ026884.1"/>
</dbReference>
<dbReference type="PANTHER" id="PTHR12526:SF600">
    <property type="entry name" value="GLYCOSYL TRANSFERASE GROUP 1"/>
    <property type="match status" value="1"/>
</dbReference>
<evidence type="ECO:0000259" key="1">
    <source>
        <dbReference type="Pfam" id="PF13579"/>
    </source>
</evidence>
<reference evidence="2 3" key="1">
    <citation type="submission" date="2024-04" db="EMBL/GenBank/DDBJ databases">
        <authorList>
            <person name="Cremers G."/>
        </authorList>
    </citation>
    <scope>NUCLEOTIDE SEQUENCE [LARGE SCALE GENOMIC DNA]</scope>
    <source>
        <strain evidence="2">MeCH1-AG</strain>
    </source>
</reference>
<dbReference type="CDD" id="cd03801">
    <property type="entry name" value="GT4_PimA-like"/>
    <property type="match status" value="1"/>
</dbReference>
<sequence>MHNLLILESSLPYPVAHGGFLRVFNLMRELSRTHECHLVVLAEIEPVPEPLKRVFRTCRFFPAPPIAKSWRRFFASTSDRFWAPSAPEFFRHTVQSLQRLIDALHIDTVVATSIYVAEFLRPLRNVGKVVDACDCLTLAHERANQYGVPARGMDPRGIADRLDFSRVRRIEAGLTRHADLVTTVSPADQARLRALNGYREEAIQVLPNGVSLEFLRAGGDAPLQERAIVFWGVLDFPPNETAVQYFYQRVFVPYLRSKNVHWYIVGRNPSPSILEIGKLEANVTVMGYVEDLVGLVRRVPIVINPMVIGSGVKNNVLEAFAMGRLVITTSLGVEALDVEDGVDCIVIDDPEEFAKGIVYFLDKPLERHRIAGYAQGLISDNYTWDKVAARFEKLVNAHAPAESSKFEETRFR</sequence>
<dbReference type="Pfam" id="PF13579">
    <property type="entry name" value="Glyco_trans_4_4"/>
    <property type="match status" value="1"/>
</dbReference>
<accession>A0ABM9NLS3</accession>
<gene>
    <name evidence="2" type="ORF">MECH1_V1_2821</name>
</gene>
<dbReference type="Pfam" id="PF13692">
    <property type="entry name" value="Glyco_trans_1_4"/>
    <property type="match status" value="1"/>
</dbReference>
<proteinExistence type="predicted"/>
<dbReference type="SUPFAM" id="SSF53756">
    <property type="entry name" value="UDP-Glycosyltransferase/glycogen phosphorylase"/>
    <property type="match status" value="1"/>
</dbReference>
<keyword evidence="3" id="KW-1185">Reference proteome</keyword>
<dbReference type="InterPro" id="IPR028098">
    <property type="entry name" value="Glyco_trans_4-like_N"/>
</dbReference>
<protein>
    <submittedName>
        <fullName evidence="2">Glycosyltransferase</fullName>
    </submittedName>
</protein>
<feature type="domain" description="Glycosyltransferase subfamily 4-like N-terminal" evidence="1">
    <location>
        <begin position="22"/>
        <end position="209"/>
    </location>
</feature>
<organism evidence="2 3">
    <name type="scientific">Candidatus Methylocalor cossyra</name>
    <dbReference type="NCBI Taxonomy" id="3108543"/>
    <lineage>
        <taxon>Bacteria</taxon>
        <taxon>Pseudomonadati</taxon>
        <taxon>Pseudomonadota</taxon>
        <taxon>Gammaproteobacteria</taxon>
        <taxon>Methylococcales</taxon>
        <taxon>Methylococcaceae</taxon>
        <taxon>Candidatus Methylocalor</taxon>
    </lineage>
</organism>